<dbReference type="Gene3D" id="3.80.10.10">
    <property type="entry name" value="Ribonuclease Inhibitor"/>
    <property type="match status" value="1"/>
</dbReference>
<dbReference type="OrthoDB" id="2447803at2759"/>
<dbReference type="Proteomes" id="UP000559256">
    <property type="component" value="Unassembled WGS sequence"/>
</dbReference>
<organism evidence="2 3">
    <name type="scientific">Tetrapyrgos nigripes</name>
    <dbReference type="NCBI Taxonomy" id="182062"/>
    <lineage>
        <taxon>Eukaryota</taxon>
        <taxon>Fungi</taxon>
        <taxon>Dikarya</taxon>
        <taxon>Basidiomycota</taxon>
        <taxon>Agaricomycotina</taxon>
        <taxon>Agaricomycetes</taxon>
        <taxon>Agaricomycetidae</taxon>
        <taxon>Agaricales</taxon>
        <taxon>Marasmiineae</taxon>
        <taxon>Marasmiaceae</taxon>
        <taxon>Tetrapyrgos</taxon>
    </lineage>
</organism>
<keyword evidence="3" id="KW-1185">Reference proteome</keyword>
<accession>A0A8H5D116</accession>
<evidence type="ECO:0000256" key="1">
    <source>
        <dbReference type="SAM" id="MobiDB-lite"/>
    </source>
</evidence>
<evidence type="ECO:0000313" key="3">
    <source>
        <dbReference type="Proteomes" id="UP000559256"/>
    </source>
</evidence>
<sequence length="412" mass="46773">MHPALDIPELMDKILGYLCKSDQKRCITICRAWSELAIDYVWRYVDDSGPSDPSIAELARLIAPVKKVTNTANRAHRASYDLERFHSKYSYCVRRLVVCHYPGLDDFTALLSEISRTTPSSPILPNLHTLAWHKIDPEEEFAEPLAALLRNLPLLENVNMPGFRDISLILSNLHRSKVLHSLDFQPFGGMDAVSCIGDFWSQLHEPFPVEELGVTVVESRTIIPLLHHLPYLRILTLSVDMDDDLDRQSLFNSLSLFSFLTSVRLHFRPPVLEFNEVVGVLDCKNITHFSLGSSPLHMPDSDITQMALAWPQLKLLEVSRIRLVEWSGSRTGDPFTQKTSFWAVFVLTRLCPHLERLALYIDIKPRDTPPFNASSLPQRPQGQASHATQTATANLREVDFGETAIYSEMKLF</sequence>
<reference evidence="2 3" key="1">
    <citation type="journal article" date="2020" name="ISME J.">
        <title>Uncovering the hidden diversity of litter-decomposition mechanisms in mushroom-forming fungi.</title>
        <authorList>
            <person name="Floudas D."/>
            <person name="Bentzer J."/>
            <person name="Ahren D."/>
            <person name="Johansson T."/>
            <person name="Persson P."/>
            <person name="Tunlid A."/>
        </authorList>
    </citation>
    <scope>NUCLEOTIDE SEQUENCE [LARGE SCALE GENOMIC DNA]</scope>
    <source>
        <strain evidence="2 3">CBS 291.85</strain>
    </source>
</reference>
<proteinExistence type="predicted"/>
<dbReference type="SUPFAM" id="SSF52047">
    <property type="entry name" value="RNI-like"/>
    <property type="match status" value="1"/>
</dbReference>
<dbReference type="AlphaFoldDB" id="A0A8H5D116"/>
<protein>
    <recommendedName>
        <fullName evidence="4">F-box domain-containing protein</fullName>
    </recommendedName>
</protein>
<dbReference type="InterPro" id="IPR032675">
    <property type="entry name" value="LRR_dom_sf"/>
</dbReference>
<feature type="region of interest" description="Disordered" evidence="1">
    <location>
        <begin position="371"/>
        <end position="392"/>
    </location>
</feature>
<comment type="caution">
    <text evidence="2">The sequence shown here is derived from an EMBL/GenBank/DDBJ whole genome shotgun (WGS) entry which is preliminary data.</text>
</comment>
<evidence type="ECO:0000313" key="2">
    <source>
        <dbReference type="EMBL" id="KAF5351525.1"/>
    </source>
</evidence>
<dbReference type="EMBL" id="JAACJM010000069">
    <property type="protein sequence ID" value="KAF5351525.1"/>
    <property type="molecule type" value="Genomic_DNA"/>
</dbReference>
<evidence type="ECO:0008006" key="4">
    <source>
        <dbReference type="Google" id="ProtNLM"/>
    </source>
</evidence>
<gene>
    <name evidence="2" type="ORF">D9758_007235</name>
</gene>
<name>A0A8H5D116_9AGAR</name>